<dbReference type="Pfam" id="PF00561">
    <property type="entry name" value="Abhydrolase_1"/>
    <property type="match status" value="1"/>
</dbReference>
<comment type="caution">
    <text evidence="3">The sequence shown here is derived from an EMBL/GenBank/DDBJ whole genome shotgun (WGS) entry which is preliminary data.</text>
</comment>
<dbReference type="InterPro" id="IPR000639">
    <property type="entry name" value="Epox_hydrolase-like"/>
</dbReference>
<evidence type="ECO:0000256" key="1">
    <source>
        <dbReference type="ARBA" id="ARBA00022801"/>
    </source>
</evidence>
<dbReference type="EMBL" id="BAABGT010000061">
    <property type="protein sequence ID" value="GAA4550808.1"/>
    <property type="molecule type" value="Genomic_DNA"/>
</dbReference>
<organism evidence="3 4">
    <name type="scientific">Pseudonocardia xishanensis</name>
    <dbReference type="NCBI Taxonomy" id="630995"/>
    <lineage>
        <taxon>Bacteria</taxon>
        <taxon>Bacillati</taxon>
        <taxon>Actinomycetota</taxon>
        <taxon>Actinomycetes</taxon>
        <taxon>Pseudonocardiales</taxon>
        <taxon>Pseudonocardiaceae</taxon>
        <taxon>Pseudonocardia</taxon>
    </lineage>
</organism>
<accession>A0ABP8RWL9</accession>
<dbReference type="SUPFAM" id="SSF53474">
    <property type="entry name" value="alpha/beta-Hydrolases"/>
    <property type="match status" value="1"/>
</dbReference>
<keyword evidence="4" id="KW-1185">Reference proteome</keyword>
<dbReference type="PANTHER" id="PTHR43329">
    <property type="entry name" value="EPOXIDE HYDROLASE"/>
    <property type="match status" value="1"/>
</dbReference>
<feature type="domain" description="AB hydrolase-1" evidence="2">
    <location>
        <begin position="26"/>
        <end position="127"/>
    </location>
</feature>
<dbReference type="GO" id="GO:0016787">
    <property type="term" value="F:hydrolase activity"/>
    <property type="evidence" value="ECO:0007669"/>
    <property type="project" value="UniProtKB-KW"/>
</dbReference>
<proteinExistence type="predicted"/>
<dbReference type="PRINTS" id="PR00412">
    <property type="entry name" value="EPOXHYDRLASE"/>
</dbReference>
<dbReference type="Gene3D" id="3.40.50.1820">
    <property type="entry name" value="alpha/beta hydrolase"/>
    <property type="match status" value="1"/>
</dbReference>
<name>A0ABP8RWL9_9PSEU</name>
<dbReference type="InterPro" id="IPR029058">
    <property type="entry name" value="AB_hydrolase_fold"/>
</dbReference>
<reference evidence="4" key="1">
    <citation type="journal article" date="2019" name="Int. J. Syst. Evol. Microbiol.">
        <title>The Global Catalogue of Microorganisms (GCM) 10K type strain sequencing project: providing services to taxonomists for standard genome sequencing and annotation.</title>
        <authorList>
            <consortium name="The Broad Institute Genomics Platform"/>
            <consortium name="The Broad Institute Genome Sequencing Center for Infectious Disease"/>
            <person name="Wu L."/>
            <person name="Ma J."/>
        </authorList>
    </citation>
    <scope>NUCLEOTIDE SEQUENCE [LARGE SCALE GENOMIC DNA]</scope>
    <source>
        <strain evidence="4">JCM 17906</strain>
    </source>
</reference>
<evidence type="ECO:0000313" key="3">
    <source>
        <dbReference type="EMBL" id="GAA4550808.1"/>
    </source>
</evidence>
<evidence type="ECO:0000259" key="2">
    <source>
        <dbReference type="Pfam" id="PF00561"/>
    </source>
</evidence>
<gene>
    <name evidence="3" type="primary">ephB</name>
    <name evidence="3" type="ORF">GCM10023175_41590</name>
</gene>
<dbReference type="Proteomes" id="UP001501598">
    <property type="component" value="Unassembled WGS sequence"/>
</dbReference>
<sequence>MTEWESRTLDADGRRVHVKIAGTSGPLVLLCHGFPESWYSWRHQMGPLADAGYRAVALDMPGYGRSEKSHDISDYRITELVAACVGVVHTLGEEQAIIVGHDWGAPVAWTAAWTRPDVFRAVAGLSVPFGARGLIGLLDDPFGEIRPSIAHRAAAGPDLLFYQEYFCLPGDVAAREADADLRTWLTGILYGLSADVPLPPEMADVDLTKLSDDAATEYVRAALCVPPGTGLGSVLPQPEKLPAWLTQEDLDHYVAEFERTGLVGAMNYYRNVELGWELLAEFQGTPLTVPALFIGGDRDLATIWGRNAIERAGEYVKDLRRSVIFERCGHWIQQEKPAETTRELLEWLRGL</sequence>
<keyword evidence="1 3" id="KW-0378">Hydrolase</keyword>
<protein>
    <submittedName>
        <fullName evidence="3">Epoxide hydrolase EphB</fullName>
    </submittedName>
</protein>
<evidence type="ECO:0000313" key="4">
    <source>
        <dbReference type="Proteomes" id="UP001501598"/>
    </source>
</evidence>
<dbReference type="InterPro" id="IPR000073">
    <property type="entry name" value="AB_hydrolase_1"/>
</dbReference>
<dbReference type="RefSeq" id="WP_345421022.1">
    <property type="nucleotide sequence ID" value="NZ_BAABGT010000061.1"/>
</dbReference>